<dbReference type="eggNOG" id="COG1978">
    <property type="taxonomic scope" value="Bacteria"/>
</dbReference>
<dbReference type="HOGENOM" id="CLU_128607_0_0_9"/>
<keyword evidence="2" id="KW-1185">Reference proteome</keyword>
<gene>
    <name evidence="1" type="ordered locus">Bcell_2631</name>
</gene>
<name>E6TUJ8_EVAC2</name>
<dbReference type="EMBL" id="CP002394">
    <property type="protein sequence ID" value="ADU30888.1"/>
    <property type="molecule type" value="Genomic_DNA"/>
</dbReference>
<dbReference type="PANTHER" id="PTHR39961:SF1">
    <property type="entry name" value="DUF458 DOMAIN-CONTAINING PROTEIN"/>
    <property type="match status" value="1"/>
</dbReference>
<evidence type="ECO:0000313" key="1">
    <source>
        <dbReference type="EMBL" id="ADU30888.1"/>
    </source>
</evidence>
<protein>
    <submittedName>
        <fullName evidence="1">Uncharacterized protein</fullName>
    </submittedName>
</protein>
<dbReference type="Proteomes" id="UP000001401">
    <property type="component" value="Chromosome"/>
</dbReference>
<proteinExistence type="predicted"/>
<reference evidence="1" key="1">
    <citation type="submission" date="2010-12" db="EMBL/GenBank/DDBJ databases">
        <title>Complete sequence of Bacillus cellulosilyticus DSM 2522.</title>
        <authorList>
            <consortium name="US DOE Joint Genome Institute"/>
            <person name="Lucas S."/>
            <person name="Copeland A."/>
            <person name="Lapidus A."/>
            <person name="Cheng J.-F."/>
            <person name="Bruce D."/>
            <person name="Goodwin L."/>
            <person name="Pitluck S."/>
            <person name="Chertkov O."/>
            <person name="Detter J.C."/>
            <person name="Han C."/>
            <person name="Tapia R."/>
            <person name="Land M."/>
            <person name="Hauser L."/>
            <person name="Jeffries C."/>
            <person name="Kyrpides N."/>
            <person name="Ivanova N."/>
            <person name="Mikhailova N."/>
            <person name="Brumm P."/>
            <person name="Mead D."/>
            <person name="Woyke T."/>
        </authorList>
    </citation>
    <scope>NUCLEOTIDE SEQUENCE [LARGE SCALE GENOMIC DNA]</scope>
    <source>
        <strain evidence="1">DSM 2522</strain>
    </source>
</reference>
<dbReference type="InterPro" id="IPR007405">
    <property type="entry name" value="Phage_KVP40_Orf299"/>
</dbReference>
<dbReference type="STRING" id="649639.Bcell_2631"/>
<dbReference type="KEGG" id="bco:Bcell_2631"/>
<dbReference type="PANTHER" id="PTHR39961">
    <property type="entry name" value="HYPOTHETICAL CYTOSOLIC PROTEIN"/>
    <property type="match status" value="1"/>
</dbReference>
<accession>E6TUJ8</accession>
<dbReference type="OrthoDB" id="37369at2"/>
<organism evidence="1 2">
    <name type="scientific">Evansella cellulosilytica (strain ATCC 21833 / DSM 2522 / FERM P-1141 / JCM 9156 / N-4)</name>
    <name type="common">Bacillus cellulosilyticus</name>
    <dbReference type="NCBI Taxonomy" id="649639"/>
    <lineage>
        <taxon>Bacteria</taxon>
        <taxon>Bacillati</taxon>
        <taxon>Bacillota</taxon>
        <taxon>Bacilli</taxon>
        <taxon>Bacillales</taxon>
        <taxon>Bacillaceae</taxon>
        <taxon>Evansella</taxon>
    </lineage>
</organism>
<evidence type="ECO:0000313" key="2">
    <source>
        <dbReference type="Proteomes" id="UP000001401"/>
    </source>
</evidence>
<sequence>MTSKLRALNYSFNNLQEKNMTFEQVFERIVQFMKKDRNGNYRLMFGTDSQVHANDTKFVTGIVIQREGKGAWACIRKVVIPRQINSLQEKISLETSLTEEVVSMFTDERKEKLINIVLPHVYKGATFTIEGHIDIGSRRQNKTRFLVREMVSRIESMGIEPKIKPESFVASAYANRYTK</sequence>
<dbReference type="Pfam" id="PF04308">
    <property type="entry name" value="RNaseH_like"/>
    <property type="match status" value="1"/>
</dbReference>
<dbReference type="AlphaFoldDB" id="E6TUJ8"/>
<dbReference type="RefSeq" id="WP_013489221.1">
    <property type="nucleotide sequence ID" value="NC_014829.1"/>
</dbReference>